<evidence type="ECO:0000256" key="3">
    <source>
        <dbReference type="ARBA" id="ARBA00023163"/>
    </source>
</evidence>
<keyword evidence="2" id="KW-0238">DNA-binding</keyword>
<gene>
    <name evidence="5" type="ORF">IAA52_11405</name>
</gene>
<dbReference type="InterPro" id="IPR036390">
    <property type="entry name" value="WH_DNA-bd_sf"/>
</dbReference>
<dbReference type="PRINTS" id="PR00598">
    <property type="entry name" value="HTHMARR"/>
</dbReference>
<dbReference type="Gene3D" id="1.10.10.10">
    <property type="entry name" value="Winged helix-like DNA-binding domain superfamily/Winged helix DNA-binding domain"/>
    <property type="match status" value="1"/>
</dbReference>
<protein>
    <submittedName>
        <fullName evidence="5">MarR family transcriptional regulator</fullName>
    </submittedName>
</protein>
<evidence type="ECO:0000313" key="5">
    <source>
        <dbReference type="EMBL" id="HIQ83695.1"/>
    </source>
</evidence>
<keyword evidence="1" id="KW-0805">Transcription regulation</keyword>
<proteinExistence type="predicted"/>
<dbReference type="PANTHER" id="PTHR33164:SF43">
    <property type="entry name" value="HTH-TYPE TRANSCRIPTIONAL REPRESSOR YETL"/>
    <property type="match status" value="1"/>
</dbReference>
<dbReference type="PROSITE" id="PS50995">
    <property type="entry name" value="HTH_MARR_2"/>
    <property type="match status" value="1"/>
</dbReference>
<reference evidence="5" key="2">
    <citation type="journal article" date="2021" name="PeerJ">
        <title>Extensive microbial diversity within the chicken gut microbiome revealed by metagenomics and culture.</title>
        <authorList>
            <person name="Gilroy R."/>
            <person name="Ravi A."/>
            <person name="Getino M."/>
            <person name="Pursley I."/>
            <person name="Horton D.L."/>
            <person name="Alikhan N.F."/>
            <person name="Baker D."/>
            <person name="Gharbi K."/>
            <person name="Hall N."/>
            <person name="Watson M."/>
            <person name="Adriaenssens E.M."/>
            <person name="Foster-Nyarko E."/>
            <person name="Jarju S."/>
            <person name="Secka A."/>
            <person name="Antonio M."/>
            <person name="Oren A."/>
            <person name="Chaudhuri R.R."/>
            <person name="La Ragione R."/>
            <person name="Hildebrand F."/>
            <person name="Pallen M.J."/>
        </authorList>
    </citation>
    <scope>NUCLEOTIDE SEQUENCE</scope>
    <source>
        <strain evidence="5">ChiSjej6B24-2974</strain>
    </source>
</reference>
<dbReference type="PROSITE" id="PS01117">
    <property type="entry name" value="HTH_MARR_1"/>
    <property type="match status" value="1"/>
</dbReference>
<evidence type="ECO:0000256" key="2">
    <source>
        <dbReference type="ARBA" id="ARBA00023125"/>
    </source>
</evidence>
<dbReference type="InterPro" id="IPR023187">
    <property type="entry name" value="Tscrpt_reg_MarR-type_CS"/>
</dbReference>
<reference evidence="5" key="1">
    <citation type="submission" date="2020-10" db="EMBL/GenBank/DDBJ databases">
        <authorList>
            <person name="Gilroy R."/>
        </authorList>
    </citation>
    <scope>NUCLEOTIDE SEQUENCE</scope>
    <source>
        <strain evidence="5">ChiSjej6B24-2974</strain>
    </source>
</reference>
<evidence type="ECO:0000259" key="4">
    <source>
        <dbReference type="PROSITE" id="PS50995"/>
    </source>
</evidence>
<dbReference type="GO" id="GO:0003700">
    <property type="term" value="F:DNA-binding transcription factor activity"/>
    <property type="evidence" value="ECO:0007669"/>
    <property type="project" value="InterPro"/>
</dbReference>
<keyword evidence="3" id="KW-0804">Transcription</keyword>
<dbReference type="GO" id="GO:0006950">
    <property type="term" value="P:response to stress"/>
    <property type="evidence" value="ECO:0007669"/>
    <property type="project" value="TreeGrafter"/>
</dbReference>
<accession>A0A9D0ZNI3</accession>
<evidence type="ECO:0000256" key="1">
    <source>
        <dbReference type="ARBA" id="ARBA00023015"/>
    </source>
</evidence>
<sequence length="156" mass="17585">MPAEAESIGFLLARIHNNMDRQANNNLKSSGMTFSQMRILYYLLKHGEAPPSQKDIEDFLQVSHPTVVGLIKRLEAKGLVHSGFDSADRRVKSVYLTAEGWGFISAVREHNAQMEQRITAGMDAQEVECLRLLLRRVLENILNDNGGQYAQNEKNT</sequence>
<dbReference type="Pfam" id="PF12802">
    <property type="entry name" value="MarR_2"/>
    <property type="match status" value="1"/>
</dbReference>
<feature type="domain" description="HTH marR-type" evidence="4">
    <location>
        <begin position="5"/>
        <end position="139"/>
    </location>
</feature>
<dbReference type="InterPro" id="IPR000835">
    <property type="entry name" value="HTH_MarR-typ"/>
</dbReference>
<name>A0A9D0ZNI3_9FIRM</name>
<dbReference type="PANTHER" id="PTHR33164">
    <property type="entry name" value="TRANSCRIPTIONAL REGULATOR, MARR FAMILY"/>
    <property type="match status" value="1"/>
</dbReference>
<evidence type="ECO:0000313" key="6">
    <source>
        <dbReference type="Proteomes" id="UP000824260"/>
    </source>
</evidence>
<organism evidence="5 6">
    <name type="scientific">Candidatus Pullichristensenella stercorigallinarum</name>
    <dbReference type="NCBI Taxonomy" id="2840909"/>
    <lineage>
        <taxon>Bacteria</taxon>
        <taxon>Bacillati</taxon>
        <taxon>Bacillota</taxon>
        <taxon>Clostridia</taxon>
        <taxon>Candidatus Pullichristensenella</taxon>
    </lineage>
</organism>
<dbReference type="GO" id="GO:0003677">
    <property type="term" value="F:DNA binding"/>
    <property type="evidence" value="ECO:0007669"/>
    <property type="project" value="UniProtKB-KW"/>
</dbReference>
<dbReference type="InterPro" id="IPR039422">
    <property type="entry name" value="MarR/SlyA-like"/>
</dbReference>
<dbReference type="EMBL" id="DVFZ01000105">
    <property type="protein sequence ID" value="HIQ83695.1"/>
    <property type="molecule type" value="Genomic_DNA"/>
</dbReference>
<dbReference type="InterPro" id="IPR036388">
    <property type="entry name" value="WH-like_DNA-bd_sf"/>
</dbReference>
<dbReference type="Proteomes" id="UP000824260">
    <property type="component" value="Unassembled WGS sequence"/>
</dbReference>
<comment type="caution">
    <text evidence="5">The sequence shown here is derived from an EMBL/GenBank/DDBJ whole genome shotgun (WGS) entry which is preliminary data.</text>
</comment>
<dbReference type="AlphaFoldDB" id="A0A9D0ZNI3"/>
<dbReference type="SUPFAM" id="SSF46785">
    <property type="entry name" value="Winged helix' DNA-binding domain"/>
    <property type="match status" value="1"/>
</dbReference>
<dbReference type="SMART" id="SM00347">
    <property type="entry name" value="HTH_MARR"/>
    <property type="match status" value="1"/>
</dbReference>